<comment type="caution">
    <text evidence="9">The sequence shown here is derived from an EMBL/GenBank/DDBJ whole genome shotgun (WGS) entry which is preliminary data.</text>
</comment>
<dbReference type="CDD" id="cd02901">
    <property type="entry name" value="Macro_Poa1p-like"/>
    <property type="match status" value="1"/>
</dbReference>
<evidence type="ECO:0000256" key="4">
    <source>
        <dbReference type="ARBA" id="ARBA00019744"/>
    </source>
</evidence>
<dbReference type="InterPro" id="IPR002589">
    <property type="entry name" value="Macro_dom"/>
</dbReference>
<comment type="function">
    <text evidence="1">Highly specific phosphatase involved in the metabolism of ADP-ribose 1''-phosphate (Appr1p) which is produced as a consequence of tRNA splicing.</text>
</comment>
<dbReference type="PANTHER" id="PTHR12521">
    <property type="entry name" value="PROTEIN C6ORF130"/>
    <property type="match status" value="1"/>
</dbReference>
<dbReference type="GO" id="GO:0140291">
    <property type="term" value="P:peptidyl-glutamate ADP-deribosylation"/>
    <property type="evidence" value="ECO:0007669"/>
    <property type="project" value="TreeGrafter"/>
</dbReference>
<sequence length="277" mass="30525">MTSQGNKSITSYFEATGETKGKERKATSKSERMISASTSHTSRPKPQPKGKLKRPISSPPPAPASKRPNTKATASSSQRKHYAYNDLPSNWLDSTVGTSSESDEANAKSLLLTYHKGDMFEGAPTHSLLIHACNTQGHWGAGIAKAFKAQYSKAYIAHNKFCAKEHSKANPVPTGTSQLLAPVDEDPKHWIGCLFTSAKYGKAKEKPVAILQNTVTSMKMLLELVNMADEEEDRVTEIRMCKINSGMFGVPWEKTEEALQSIVLQEGWRTTIEVWEP</sequence>
<dbReference type="Gene3D" id="3.40.220.10">
    <property type="entry name" value="Leucine Aminopeptidase, subunit E, domain 1"/>
    <property type="match status" value="1"/>
</dbReference>
<protein>
    <recommendedName>
        <fullName evidence="4">ADP-ribose 1''-phosphate phosphatase</fullName>
        <ecNumber evidence="3">3.1.3.84</ecNumber>
    </recommendedName>
</protein>
<dbReference type="OrthoDB" id="2155246at2759"/>
<dbReference type="InterPro" id="IPR043472">
    <property type="entry name" value="Macro_dom-like"/>
</dbReference>
<evidence type="ECO:0000256" key="1">
    <source>
        <dbReference type="ARBA" id="ARBA00002432"/>
    </source>
</evidence>
<name>A0A9P4LMF9_9PLEO</name>
<evidence type="ECO:0000313" key="10">
    <source>
        <dbReference type="Proteomes" id="UP000799777"/>
    </source>
</evidence>
<dbReference type="InterPro" id="IPR050892">
    <property type="entry name" value="ADP-ribose_metab_enzymes"/>
</dbReference>
<evidence type="ECO:0000259" key="8">
    <source>
        <dbReference type="PROSITE" id="PS51154"/>
    </source>
</evidence>
<dbReference type="PANTHER" id="PTHR12521:SF0">
    <property type="entry name" value="ADP-RIBOSE GLYCOHYDROLASE OARD1"/>
    <property type="match status" value="1"/>
</dbReference>
<evidence type="ECO:0000313" key="9">
    <source>
        <dbReference type="EMBL" id="KAF2029642.1"/>
    </source>
</evidence>
<accession>A0A9P4LMF9</accession>
<organism evidence="9 10">
    <name type="scientific">Setomelanomma holmii</name>
    <dbReference type="NCBI Taxonomy" id="210430"/>
    <lineage>
        <taxon>Eukaryota</taxon>
        <taxon>Fungi</taxon>
        <taxon>Dikarya</taxon>
        <taxon>Ascomycota</taxon>
        <taxon>Pezizomycotina</taxon>
        <taxon>Dothideomycetes</taxon>
        <taxon>Pleosporomycetidae</taxon>
        <taxon>Pleosporales</taxon>
        <taxon>Pleosporineae</taxon>
        <taxon>Phaeosphaeriaceae</taxon>
        <taxon>Setomelanomma</taxon>
    </lineage>
</organism>
<feature type="compositionally biased region" description="Basic residues" evidence="7">
    <location>
        <begin position="42"/>
        <end position="54"/>
    </location>
</feature>
<evidence type="ECO:0000256" key="7">
    <source>
        <dbReference type="SAM" id="MobiDB-lite"/>
    </source>
</evidence>
<dbReference type="EC" id="3.1.3.84" evidence="3"/>
<dbReference type="Pfam" id="PF01661">
    <property type="entry name" value="Macro"/>
    <property type="match status" value="1"/>
</dbReference>
<dbReference type="PROSITE" id="PS51154">
    <property type="entry name" value="MACRO"/>
    <property type="match status" value="1"/>
</dbReference>
<feature type="domain" description="Macro" evidence="8">
    <location>
        <begin position="99"/>
        <end position="277"/>
    </location>
</feature>
<feature type="compositionally biased region" description="Polar residues" evidence="7">
    <location>
        <begin position="1"/>
        <end position="13"/>
    </location>
</feature>
<evidence type="ECO:0000256" key="3">
    <source>
        <dbReference type="ARBA" id="ARBA00012983"/>
    </source>
</evidence>
<keyword evidence="5" id="KW-0378">Hydrolase</keyword>
<dbReference type="Proteomes" id="UP000799777">
    <property type="component" value="Unassembled WGS sequence"/>
</dbReference>
<comment type="catalytic activity">
    <reaction evidence="6">
        <text>ADP-alpha-D-ribose 1''-phosphate + H2O = ADP-D-ribose + phosphate</text>
        <dbReference type="Rhea" id="RHEA:25029"/>
        <dbReference type="ChEBI" id="CHEBI:15377"/>
        <dbReference type="ChEBI" id="CHEBI:43474"/>
        <dbReference type="ChEBI" id="CHEBI:57967"/>
        <dbReference type="ChEBI" id="CHEBI:58753"/>
        <dbReference type="EC" id="3.1.3.84"/>
    </reaction>
</comment>
<dbReference type="AlphaFoldDB" id="A0A9P4LMF9"/>
<evidence type="ECO:0000256" key="5">
    <source>
        <dbReference type="ARBA" id="ARBA00022912"/>
    </source>
</evidence>
<dbReference type="EMBL" id="ML978198">
    <property type="protein sequence ID" value="KAF2029642.1"/>
    <property type="molecule type" value="Genomic_DNA"/>
</dbReference>
<dbReference type="SMART" id="SM00506">
    <property type="entry name" value="A1pp"/>
    <property type="match status" value="1"/>
</dbReference>
<keyword evidence="5" id="KW-0904">Protein phosphatase</keyword>
<evidence type="ECO:0000256" key="6">
    <source>
        <dbReference type="ARBA" id="ARBA00034427"/>
    </source>
</evidence>
<proteinExistence type="inferred from homology"/>
<gene>
    <name evidence="9" type="ORF">EK21DRAFT_112683</name>
</gene>
<feature type="region of interest" description="Disordered" evidence="7">
    <location>
        <begin position="1"/>
        <end position="82"/>
    </location>
</feature>
<dbReference type="GO" id="GO:0004721">
    <property type="term" value="F:phosphoprotein phosphatase activity"/>
    <property type="evidence" value="ECO:0007669"/>
    <property type="project" value="UniProtKB-KW"/>
</dbReference>
<dbReference type="SUPFAM" id="SSF52949">
    <property type="entry name" value="Macro domain-like"/>
    <property type="match status" value="1"/>
</dbReference>
<evidence type="ECO:0000256" key="2">
    <source>
        <dbReference type="ARBA" id="ARBA00006575"/>
    </source>
</evidence>
<keyword evidence="10" id="KW-1185">Reference proteome</keyword>
<comment type="similarity">
    <text evidence="2">Belongs to the POA1 family.</text>
</comment>
<reference evidence="9" key="1">
    <citation type="journal article" date="2020" name="Stud. Mycol.">
        <title>101 Dothideomycetes genomes: a test case for predicting lifestyles and emergence of pathogens.</title>
        <authorList>
            <person name="Haridas S."/>
            <person name="Albert R."/>
            <person name="Binder M."/>
            <person name="Bloem J."/>
            <person name="Labutti K."/>
            <person name="Salamov A."/>
            <person name="Andreopoulos B."/>
            <person name="Baker S."/>
            <person name="Barry K."/>
            <person name="Bills G."/>
            <person name="Bluhm B."/>
            <person name="Cannon C."/>
            <person name="Castanera R."/>
            <person name="Culley D."/>
            <person name="Daum C."/>
            <person name="Ezra D."/>
            <person name="Gonzalez J."/>
            <person name="Henrissat B."/>
            <person name="Kuo A."/>
            <person name="Liang C."/>
            <person name="Lipzen A."/>
            <person name="Lutzoni F."/>
            <person name="Magnuson J."/>
            <person name="Mondo S."/>
            <person name="Nolan M."/>
            <person name="Ohm R."/>
            <person name="Pangilinan J."/>
            <person name="Park H.-J."/>
            <person name="Ramirez L."/>
            <person name="Alfaro M."/>
            <person name="Sun H."/>
            <person name="Tritt A."/>
            <person name="Yoshinaga Y."/>
            <person name="Zwiers L.-H."/>
            <person name="Turgeon B."/>
            <person name="Goodwin S."/>
            <person name="Spatafora J."/>
            <person name="Crous P."/>
            <person name="Grigoriev I."/>
        </authorList>
    </citation>
    <scope>NUCLEOTIDE SEQUENCE</scope>
    <source>
        <strain evidence="9">CBS 110217</strain>
    </source>
</reference>
<feature type="compositionally biased region" description="Basic and acidic residues" evidence="7">
    <location>
        <begin position="17"/>
        <end position="32"/>
    </location>
</feature>